<dbReference type="PANTHER" id="PTHR42923">
    <property type="entry name" value="PROTOPORPHYRINOGEN OXIDASE"/>
    <property type="match status" value="1"/>
</dbReference>
<dbReference type="InterPro" id="IPR036188">
    <property type="entry name" value="FAD/NAD-bd_sf"/>
</dbReference>
<dbReference type="GO" id="GO:0016491">
    <property type="term" value="F:oxidoreductase activity"/>
    <property type="evidence" value="ECO:0007669"/>
    <property type="project" value="InterPro"/>
</dbReference>
<accession>A0A8J6Y462</accession>
<comment type="caution">
    <text evidence="2">The sequence shown here is derived from an EMBL/GenBank/DDBJ whole genome shotgun (WGS) entry which is preliminary data.</text>
</comment>
<feature type="domain" description="Amine oxidase" evidence="1">
    <location>
        <begin position="9"/>
        <end position="407"/>
    </location>
</feature>
<dbReference type="Gene3D" id="1.10.3110.10">
    <property type="entry name" value="protoporphyrinogen ix oxidase, domain 3"/>
    <property type="match status" value="1"/>
</dbReference>
<dbReference type="EMBL" id="JACXWA010000010">
    <property type="protein sequence ID" value="MBD3869857.1"/>
    <property type="molecule type" value="Genomic_DNA"/>
</dbReference>
<evidence type="ECO:0000313" key="3">
    <source>
        <dbReference type="Proteomes" id="UP000598633"/>
    </source>
</evidence>
<sequence>DIAVVGAGLAGLTAALRLTEAGHKVKVFERYPRPGGLARVVEVGGEPLEAFYHHLFTSDTSYVDLAQELGVADLIDWLPSRMGIWTEGRLWDFGTPQSLLRFQPLSLLDKARFAISTLLLQRSKDPTQFENVTASDWIRRHQGERVWQKVWGPLFHQKFAEDADKVAMVWLWGKLCLRGRSRSASGMGERLGYMKGSFAKFVEALEYRLEASGTELFLSDPVQRIESGEDTLTIFTRNSSWIADRTLVATPVPDFIEIAGHLLADDERRHLANLRATGAICTVLELEHSLTPFYWLNIADPTMPFGGLIEHTNYIPKERYGGRHILYISNYLFPDHPLFHAPKKEVIAAYLPALTRVNSAFDPSWIVKSHHFRAEYAQPVVPVGYRNRIPPFRQSVRGLYLCTMAQIFPEDRGQNYAVAYGEKAAKAMLEDIGP</sequence>
<gene>
    <name evidence="2" type="ORF">IFJ97_00690</name>
</gene>
<dbReference type="PANTHER" id="PTHR42923:SF46">
    <property type="entry name" value="AMINE OXIDASE"/>
    <property type="match status" value="1"/>
</dbReference>
<proteinExistence type="predicted"/>
<dbReference type="InterPro" id="IPR050464">
    <property type="entry name" value="Zeta_carotene_desat/Oxidored"/>
</dbReference>
<name>A0A8J6Y462_9BACT</name>
<feature type="non-terminal residue" evidence="2">
    <location>
        <position position="1"/>
    </location>
</feature>
<dbReference type="Pfam" id="PF01593">
    <property type="entry name" value="Amino_oxidase"/>
    <property type="match status" value="1"/>
</dbReference>
<dbReference type="Gene3D" id="3.50.50.60">
    <property type="entry name" value="FAD/NAD(P)-binding domain"/>
    <property type="match status" value="1"/>
</dbReference>
<reference evidence="2 3" key="1">
    <citation type="submission" date="2020-08" db="EMBL/GenBank/DDBJ databases">
        <title>Acidobacteriota in marine sediments use diverse sulfur dissimilation pathways.</title>
        <authorList>
            <person name="Wasmund K."/>
        </authorList>
    </citation>
    <scope>NUCLEOTIDE SEQUENCE [LARGE SCALE GENOMIC DNA]</scope>
    <source>
        <strain evidence="2">MAG AM3-A</strain>
    </source>
</reference>
<dbReference type="PRINTS" id="PR00419">
    <property type="entry name" value="ADXRDTASE"/>
</dbReference>
<dbReference type="InterPro" id="IPR002937">
    <property type="entry name" value="Amino_oxidase"/>
</dbReference>
<dbReference type="SUPFAM" id="SSF51905">
    <property type="entry name" value="FAD/NAD(P)-binding domain"/>
    <property type="match status" value="1"/>
</dbReference>
<dbReference type="NCBIfam" id="NF005560">
    <property type="entry name" value="PRK07233.1"/>
    <property type="match status" value="1"/>
</dbReference>
<evidence type="ECO:0000259" key="1">
    <source>
        <dbReference type="Pfam" id="PF01593"/>
    </source>
</evidence>
<evidence type="ECO:0000313" key="2">
    <source>
        <dbReference type="EMBL" id="MBD3869857.1"/>
    </source>
</evidence>
<dbReference type="Gene3D" id="3.90.660.20">
    <property type="entry name" value="Protoporphyrinogen oxidase, mitochondrial, domain 2"/>
    <property type="match status" value="1"/>
</dbReference>
<dbReference type="AlphaFoldDB" id="A0A8J6Y462"/>
<dbReference type="Proteomes" id="UP000598633">
    <property type="component" value="Unassembled WGS sequence"/>
</dbReference>
<organism evidence="2 3">
    <name type="scientific">Candidatus Sulfomarinibacter kjeldsenii</name>
    <dbReference type="NCBI Taxonomy" id="2885994"/>
    <lineage>
        <taxon>Bacteria</taxon>
        <taxon>Pseudomonadati</taxon>
        <taxon>Acidobacteriota</taxon>
        <taxon>Thermoanaerobaculia</taxon>
        <taxon>Thermoanaerobaculales</taxon>
        <taxon>Candidatus Sulfomarinibacteraceae</taxon>
        <taxon>Candidatus Sulfomarinibacter</taxon>
    </lineage>
</organism>
<protein>
    <submittedName>
        <fullName evidence="2">NAD(P)/FAD-dependent oxidoreductase</fullName>
    </submittedName>
</protein>